<evidence type="ECO:0000256" key="16">
    <source>
        <dbReference type="RuleBase" id="RU004325"/>
    </source>
</evidence>
<comment type="caution">
    <text evidence="19">The sequence shown here is derived from an EMBL/GenBank/DDBJ whole genome shotgun (WGS) entry which is preliminary data.</text>
</comment>
<dbReference type="GO" id="GO:0005524">
    <property type="term" value="F:ATP binding"/>
    <property type="evidence" value="ECO:0007669"/>
    <property type="project" value="UniProtKB-KW"/>
</dbReference>
<protein>
    <recommendedName>
        <fullName evidence="14 16">Ribose-phosphate pyrophosphokinase</fullName>
        <ecNumber evidence="3 16">2.7.6.1</ecNumber>
    </recommendedName>
</protein>
<dbReference type="Pfam" id="PF00156">
    <property type="entry name" value="Pribosyltran"/>
    <property type="match status" value="1"/>
</dbReference>
<feature type="domain" description="Ribose-phosphate pyrophosphokinase N-terminal" evidence="18">
    <location>
        <begin position="8"/>
        <end position="123"/>
    </location>
</feature>
<evidence type="ECO:0000256" key="7">
    <source>
        <dbReference type="ARBA" id="ARBA00022741"/>
    </source>
</evidence>
<keyword evidence="6 15" id="KW-0545">Nucleotide biosynthesis</keyword>
<dbReference type="GO" id="GO:0005737">
    <property type="term" value="C:cytoplasm"/>
    <property type="evidence" value="ECO:0007669"/>
    <property type="project" value="TreeGrafter"/>
</dbReference>
<evidence type="ECO:0000259" key="18">
    <source>
        <dbReference type="Pfam" id="PF13793"/>
    </source>
</evidence>
<dbReference type="GO" id="GO:0000287">
    <property type="term" value="F:magnesium ion binding"/>
    <property type="evidence" value="ECO:0007669"/>
    <property type="project" value="InterPro"/>
</dbReference>
<evidence type="ECO:0000256" key="8">
    <source>
        <dbReference type="ARBA" id="ARBA00022777"/>
    </source>
</evidence>
<keyword evidence="5 16" id="KW-0479">Metal-binding</keyword>
<evidence type="ECO:0000256" key="9">
    <source>
        <dbReference type="ARBA" id="ARBA00022840"/>
    </source>
</evidence>
<dbReference type="Pfam" id="PF13793">
    <property type="entry name" value="Pribosyltran_N"/>
    <property type="match status" value="1"/>
</dbReference>
<sequence>MDNKNPCMLFCGRSHPKLAEEIAGNLKVELGKVHIEDFPDGEIGIRIKENVRGRDVFIVQSIARRPNFYLMELLILIDAFKRASAKNIVVVLPYYGYGRQDRKNKGREPITAKLVADLLERAGATRVMTMDLHTEQIQGFFNIPVDNLYARPVLIEALKKEGVSDSVVVTPDIGGVKIGREFSSDLGTDLAIVNKRRLDAEQVEADALIGEVEGRDVLLVDDMYSTGGTIQKAANVCKALGARRVIAAVTHGLMLTDEVKGVEKLFITNTLPLPKEKRFSNVSVVSVAELFAKAIEYVIQGLSISSMFKSS</sequence>
<dbReference type="GO" id="GO:0004749">
    <property type="term" value="F:ribose phosphate diphosphokinase activity"/>
    <property type="evidence" value="ECO:0007669"/>
    <property type="project" value="UniProtKB-EC"/>
</dbReference>
<dbReference type="Proteomes" id="UP000217838">
    <property type="component" value="Unassembled WGS sequence"/>
</dbReference>
<proteinExistence type="inferred from homology"/>
<evidence type="ECO:0000256" key="4">
    <source>
        <dbReference type="ARBA" id="ARBA00022679"/>
    </source>
</evidence>
<dbReference type="GO" id="GO:0016301">
    <property type="term" value="F:kinase activity"/>
    <property type="evidence" value="ECO:0007669"/>
    <property type="project" value="UniProtKB-KW"/>
</dbReference>
<comment type="pathway">
    <text evidence="2">Metabolic intermediate biosynthesis; 5-phospho-alpha-D-ribose 1-diphosphate biosynthesis; 5-phospho-alpha-D-ribose 1-diphosphate from D-ribose 5-phosphate (route I): step 1/1.</text>
</comment>
<evidence type="ECO:0000313" key="20">
    <source>
        <dbReference type="Proteomes" id="UP000217838"/>
    </source>
</evidence>
<keyword evidence="8 16" id="KW-0418">Kinase</keyword>
<evidence type="ECO:0000256" key="14">
    <source>
        <dbReference type="ARBA" id="ARBA00069492"/>
    </source>
</evidence>
<dbReference type="SUPFAM" id="SSF53271">
    <property type="entry name" value="PRTase-like"/>
    <property type="match status" value="2"/>
</dbReference>
<dbReference type="InterPro" id="IPR029099">
    <property type="entry name" value="Pribosyltran_N"/>
</dbReference>
<dbReference type="InterPro" id="IPR000836">
    <property type="entry name" value="PRTase_dom"/>
</dbReference>
<evidence type="ECO:0000259" key="17">
    <source>
        <dbReference type="Pfam" id="PF00156"/>
    </source>
</evidence>
<evidence type="ECO:0000313" key="19">
    <source>
        <dbReference type="EMBL" id="PCI94790.1"/>
    </source>
</evidence>
<dbReference type="InterPro" id="IPR005946">
    <property type="entry name" value="Rib-P_diPkinase"/>
</dbReference>
<gene>
    <name evidence="19" type="ORF">COB11_03420</name>
</gene>
<accession>A0A2A4YJJ9</accession>
<dbReference type="NCBIfam" id="NF002320">
    <property type="entry name" value="PRK01259.1"/>
    <property type="match status" value="1"/>
</dbReference>
<dbReference type="GO" id="GO:0002189">
    <property type="term" value="C:ribose phosphate diphosphokinase complex"/>
    <property type="evidence" value="ECO:0007669"/>
    <property type="project" value="TreeGrafter"/>
</dbReference>
<dbReference type="AlphaFoldDB" id="A0A2A4YJJ9"/>
<dbReference type="PANTHER" id="PTHR10210">
    <property type="entry name" value="RIBOSE-PHOSPHATE DIPHOSPHOKINASE FAMILY MEMBER"/>
    <property type="match status" value="1"/>
</dbReference>
<organism evidence="19 20">
    <name type="scientific">Aerophobetes bacterium</name>
    <dbReference type="NCBI Taxonomy" id="2030807"/>
    <lineage>
        <taxon>Bacteria</taxon>
        <taxon>Candidatus Aerophobota</taxon>
    </lineage>
</organism>
<evidence type="ECO:0000256" key="1">
    <source>
        <dbReference type="ARBA" id="ARBA00001946"/>
    </source>
</evidence>
<dbReference type="GO" id="GO:0006015">
    <property type="term" value="P:5-phosphoribose 1-diphosphate biosynthetic process"/>
    <property type="evidence" value="ECO:0007669"/>
    <property type="project" value="TreeGrafter"/>
</dbReference>
<comment type="catalytic activity">
    <reaction evidence="11 16">
        <text>D-ribose 5-phosphate + ATP = 5-phospho-alpha-D-ribose 1-diphosphate + AMP + H(+)</text>
        <dbReference type="Rhea" id="RHEA:15609"/>
        <dbReference type="ChEBI" id="CHEBI:15378"/>
        <dbReference type="ChEBI" id="CHEBI:30616"/>
        <dbReference type="ChEBI" id="CHEBI:58017"/>
        <dbReference type="ChEBI" id="CHEBI:78346"/>
        <dbReference type="ChEBI" id="CHEBI:456215"/>
        <dbReference type="EC" id="2.7.6.1"/>
    </reaction>
</comment>
<evidence type="ECO:0000256" key="11">
    <source>
        <dbReference type="ARBA" id="ARBA00049535"/>
    </source>
</evidence>
<evidence type="ECO:0000256" key="5">
    <source>
        <dbReference type="ARBA" id="ARBA00022723"/>
    </source>
</evidence>
<reference evidence="20" key="1">
    <citation type="submission" date="2017-08" db="EMBL/GenBank/DDBJ databases">
        <title>A dynamic microbial community with high functional redundancy inhabits the cold, oxic subseafloor aquifer.</title>
        <authorList>
            <person name="Tully B.J."/>
            <person name="Wheat C.G."/>
            <person name="Glazer B.T."/>
            <person name="Huber J.A."/>
        </authorList>
    </citation>
    <scope>NUCLEOTIDE SEQUENCE [LARGE SCALE GENOMIC DNA]</scope>
</reference>
<evidence type="ECO:0000256" key="12">
    <source>
        <dbReference type="ARBA" id="ARBA00054914"/>
    </source>
</evidence>
<dbReference type="GO" id="GO:0009156">
    <property type="term" value="P:ribonucleoside monophosphate biosynthetic process"/>
    <property type="evidence" value="ECO:0007669"/>
    <property type="project" value="InterPro"/>
</dbReference>
<comment type="cofactor">
    <cofactor evidence="1">
        <name>Mg(2+)</name>
        <dbReference type="ChEBI" id="CHEBI:18420"/>
    </cofactor>
</comment>
<feature type="domain" description="Phosphoribosyltransferase" evidence="17">
    <location>
        <begin position="164"/>
        <end position="251"/>
    </location>
</feature>
<dbReference type="Gene3D" id="3.40.50.2020">
    <property type="match status" value="2"/>
</dbReference>
<keyword evidence="4 19" id="KW-0808">Transferase</keyword>
<dbReference type="PANTHER" id="PTHR10210:SF32">
    <property type="entry name" value="RIBOSE-PHOSPHATE PYROPHOSPHOKINASE 2"/>
    <property type="match status" value="1"/>
</dbReference>
<evidence type="ECO:0000256" key="6">
    <source>
        <dbReference type="ARBA" id="ARBA00022727"/>
    </source>
</evidence>
<dbReference type="EC" id="2.7.6.1" evidence="3 16"/>
<dbReference type="NCBIfam" id="TIGR01251">
    <property type="entry name" value="ribP_PPkin"/>
    <property type="match status" value="1"/>
</dbReference>
<comment type="function">
    <text evidence="12">Involved in the biosynthesis of the central metabolite phospho-alpha-D-ribosyl-1-pyrophosphate (PRPP) via the transfer of pyrophosphoryl group from ATP to 1-hydroxyl of ribose-5-phosphate (Rib-5-P).</text>
</comment>
<dbReference type="InterPro" id="IPR000842">
    <property type="entry name" value="PRib_PP_synth_CS"/>
</dbReference>
<dbReference type="PROSITE" id="PS00114">
    <property type="entry name" value="PRPP_SYNTHASE"/>
    <property type="match status" value="1"/>
</dbReference>
<keyword evidence="9" id="KW-0067">ATP-binding</keyword>
<dbReference type="EMBL" id="NVUU01000033">
    <property type="protein sequence ID" value="PCI94790.1"/>
    <property type="molecule type" value="Genomic_DNA"/>
</dbReference>
<evidence type="ECO:0000256" key="3">
    <source>
        <dbReference type="ARBA" id="ARBA00013247"/>
    </source>
</evidence>
<dbReference type="GO" id="GO:0006164">
    <property type="term" value="P:purine nucleotide biosynthetic process"/>
    <property type="evidence" value="ECO:0007669"/>
    <property type="project" value="TreeGrafter"/>
</dbReference>
<evidence type="ECO:0000256" key="15">
    <source>
        <dbReference type="RuleBase" id="RU004324"/>
    </source>
</evidence>
<dbReference type="InterPro" id="IPR029057">
    <property type="entry name" value="PRTase-like"/>
</dbReference>
<dbReference type="SMART" id="SM01400">
    <property type="entry name" value="Pribosyltran_N"/>
    <property type="match status" value="1"/>
</dbReference>
<name>A0A2A4YJJ9_UNCAE</name>
<dbReference type="CDD" id="cd06223">
    <property type="entry name" value="PRTases_typeI"/>
    <property type="match status" value="1"/>
</dbReference>
<dbReference type="FunFam" id="3.40.50.2020:FF:000001">
    <property type="entry name" value="Ribose-phosphate pyrophosphokinase"/>
    <property type="match status" value="1"/>
</dbReference>
<comment type="similarity">
    <text evidence="13">Belongs to the ribose-phosphate pyrophosphokinase family. Class I subfamily.</text>
</comment>
<evidence type="ECO:0000256" key="10">
    <source>
        <dbReference type="ARBA" id="ARBA00022842"/>
    </source>
</evidence>
<evidence type="ECO:0000256" key="2">
    <source>
        <dbReference type="ARBA" id="ARBA00004996"/>
    </source>
</evidence>
<keyword evidence="7" id="KW-0547">Nucleotide-binding</keyword>
<evidence type="ECO:0000256" key="13">
    <source>
        <dbReference type="ARBA" id="ARBA00061444"/>
    </source>
</evidence>
<keyword evidence="10 16" id="KW-0460">Magnesium</keyword>